<dbReference type="AlphaFoldDB" id="A0A1H7SBL2"/>
<dbReference type="Proteomes" id="UP000199283">
    <property type="component" value="Unassembled WGS sequence"/>
</dbReference>
<dbReference type="InterPro" id="IPR050259">
    <property type="entry name" value="SDR"/>
</dbReference>
<evidence type="ECO:0000313" key="4">
    <source>
        <dbReference type="Proteomes" id="UP000199283"/>
    </source>
</evidence>
<organism evidence="3 4">
    <name type="scientific">Jannaschia helgolandensis</name>
    <dbReference type="NCBI Taxonomy" id="188906"/>
    <lineage>
        <taxon>Bacteria</taxon>
        <taxon>Pseudomonadati</taxon>
        <taxon>Pseudomonadota</taxon>
        <taxon>Alphaproteobacteria</taxon>
        <taxon>Rhodobacterales</taxon>
        <taxon>Roseobacteraceae</taxon>
        <taxon>Jannaschia</taxon>
    </lineage>
</organism>
<name>A0A1H7SBL2_9RHOB</name>
<evidence type="ECO:0000256" key="2">
    <source>
        <dbReference type="ARBA" id="ARBA00023002"/>
    </source>
</evidence>
<dbReference type="Gene3D" id="3.40.50.720">
    <property type="entry name" value="NAD(P)-binding Rossmann-like Domain"/>
    <property type="match status" value="1"/>
</dbReference>
<evidence type="ECO:0000256" key="1">
    <source>
        <dbReference type="ARBA" id="ARBA00006484"/>
    </source>
</evidence>
<dbReference type="RefSeq" id="WP_092764766.1">
    <property type="nucleotide sequence ID" value="NZ_FNZQ01000008.1"/>
</dbReference>
<proteinExistence type="inferred from homology"/>
<dbReference type="PANTHER" id="PTHR42879">
    <property type="entry name" value="3-OXOACYL-(ACYL-CARRIER-PROTEIN) REDUCTASE"/>
    <property type="match status" value="1"/>
</dbReference>
<dbReference type="InterPro" id="IPR036291">
    <property type="entry name" value="NAD(P)-bd_dom_sf"/>
</dbReference>
<dbReference type="Pfam" id="PF13561">
    <property type="entry name" value="adh_short_C2"/>
    <property type="match status" value="1"/>
</dbReference>
<dbReference type="SUPFAM" id="SSF51735">
    <property type="entry name" value="NAD(P)-binding Rossmann-fold domains"/>
    <property type="match status" value="1"/>
</dbReference>
<dbReference type="EMBL" id="FNZQ01000008">
    <property type="protein sequence ID" value="SEL69134.1"/>
    <property type="molecule type" value="Genomic_DNA"/>
</dbReference>
<dbReference type="GO" id="GO:0016491">
    <property type="term" value="F:oxidoreductase activity"/>
    <property type="evidence" value="ECO:0007669"/>
    <property type="project" value="UniProtKB-KW"/>
</dbReference>
<dbReference type="PRINTS" id="PR00081">
    <property type="entry name" value="GDHRDH"/>
</dbReference>
<accession>A0A1H7SBL2</accession>
<protein>
    <submittedName>
        <fullName evidence="3">3-oxoacyl-[acyl-carrier protein] reductase</fullName>
    </submittedName>
</protein>
<evidence type="ECO:0000313" key="3">
    <source>
        <dbReference type="EMBL" id="SEL69134.1"/>
    </source>
</evidence>
<reference evidence="3 4" key="1">
    <citation type="submission" date="2016-10" db="EMBL/GenBank/DDBJ databases">
        <authorList>
            <person name="de Groot N.N."/>
        </authorList>
    </citation>
    <scope>NUCLEOTIDE SEQUENCE [LARGE SCALE GENOMIC DNA]</scope>
    <source>
        <strain evidence="3 4">DSM 14858</strain>
    </source>
</reference>
<comment type="similarity">
    <text evidence="1">Belongs to the short-chain dehydrogenases/reductases (SDR) family.</text>
</comment>
<dbReference type="STRING" id="188906.SAMN04488526_3259"/>
<keyword evidence="2" id="KW-0560">Oxidoreductase</keyword>
<dbReference type="OrthoDB" id="9804774at2"/>
<dbReference type="FunFam" id="3.40.50.720:FF:000173">
    <property type="entry name" value="3-oxoacyl-[acyl-carrier protein] reductase"/>
    <property type="match status" value="1"/>
</dbReference>
<dbReference type="PRINTS" id="PR00080">
    <property type="entry name" value="SDRFAMILY"/>
</dbReference>
<dbReference type="PANTHER" id="PTHR42879:SF2">
    <property type="entry name" value="3-OXOACYL-[ACYL-CARRIER-PROTEIN] REDUCTASE FABG"/>
    <property type="match status" value="1"/>
</dbReference>
<gene>
    <name evidence="3" type="ORF">SAMN04488526_3259</name>
</gene>
<keyword evidence="4" id="KW-1185">Reference proteome</keyword>
<sequence>MNNRALEGKTAFVSGSGQNIGRATAVQLARMGCNVVVNGSSNFAAVEETVAAVEAEGVASLIAMGDMGEEDAIRTIADAALSRFGRVDIVVNNATRRPHKPFLEMTEDDWHGVMDVALTAVFRTSQAFLPGMVEAGWGRIINFAGMKAIKGYNEGAPISAAKHGVWGLTKALSTEFASKGITINTVSPGQIRKDNKTEDDPARAARIPAGVMGQSQDIASMVGYLASHEAHFVTGQMIAVNGGETT</sequence>
<dbReference type="InterPro" id="IPR002347">
    <property type="entry name" value="SDR_fam"/>
</dbReference>